<keyword evidence="3" id="KW-1185">Reference proteome</keyword>
<dbReference type="EMBL" id="UYWW01010177">
    <property type="protein sequence ID" value="VDM17508.1"/>
    <property type="molecule type" value="Genomic_DNA"/>
</dbReference>
<evidence type="ECO:0000313" key="2">
    <source>
        <dbReference type="EMBL" id="VDM17508.1"/>
    </source>
</evidence>
<evidence type="ECO:0000256" key="1">
    <source>
        <dbReference type="SAM" id="SignalP"/>
    </source>
</evidence>
<dbReference type="Proteomes" id="UP000270924">
    <property type="component" value="Unassembled WGS sequence"/>
</dbReference>
<name>A0A3P7G432_WUCBA</name>
<keyword evidence="1" id="KW-0732">Signal</keyword>
<feature type="chain" id="PRO_5018007463" description="Neurotransmitter-gated ion-channel transmembrane domain-containing protein" evidence="1">
    <location>
        <begin position="24"/>
        <end position="46"/>
    </location>
</feature>
<evidence type="ECO:0008006" key="4">
    <source>
        <dbReference type="Google" id="ProtNLM"/>
    </source>
</evidence>
<feature type="signal peptide" evidence="1">
    <location>
        <begin position="1"/>
        <end position="23"/>
    </location>
</feature>
<sequence length="46" mass="5373">MVLMMMMMVVVVVLVVMDFLPEAVPVDRLDKVDLFWLIGYRLSFPL</sequence>
<dbReference type="InParanoid" id="A0A3P7G432"/>
<gene>
    <name evidence="2" type="ORF">WBA_LOCUS9767</name>
</gene>
<organism evidence="2 3">
    <name type="scientific">Wuchereria bancrofti</name>
    <dbReference type="NCBI Taxonomy" id="6293"/>
    <lineage>
        <taxon>Eukaryota</taxon>
        <taxon>Metazoa</taxon>
        <taxon>Ecdysozoa</taxon>
        <taxon>Nematoda</taxon>
        <taxon>Chromadorea</taxon>
        <taxon>Rhabditida</taxon>
        <taxon>Spirurina</taxon>
        <taxon>Spiruromorpha</taxon>
        <taxon>Filarioidea</taxon>
        <taxon>Onchocercidae</taxon>
        <taxon>Wuchereria</taxon>
    </lineage>
</organism>
<accession>A0A3P7G432</accession>
<evidence type="ECO:0000313" key="3">
    <source>
        <dbReference type="Proteomes" id="UP000270924"/>
    </source>
</evidence>
<protein>
    <recommendedName>
        <fullName evidence="4">Neurotransmitter-gated ion-channel transmembrane domain-containing protein</fullName>
    </recommendedName>
</protein>
<dbReference type="AlphaFoldDB" id="A0A3P7G432"/>
<reference evidence="2 3" key="1">
    <citation type="submission" date="2018-11" db="EMBL/GenBank/DDBJ databases">
        <authorList>
            <consortium name="Pathogen Informatics"/>
        </authorList>
    </citation>
    <scope>NUCLEOTIDE SEQUENCE [LARGE SCALE GENOMIC DNA]</scope>
</reference>
<proteinExistence type="predicted"/>